<dbReference type="RefSeq" id="XP_014153643.1">
    <property type="nucleotide sequence ID" value="XM_014298168.1"/>
</dbReference>
<protein>
    <submittedName>
        <fullName evidence="1">Uncharacterized protein</fullName>
    </submittedName>
</protein>
<accession>A0A0L0FT32</accession>
<dbReference type="Proteomes" id="UP000054560">
    <property type="component" value="Unassembled WGS sequence"/>
</dbReference>
<sequence>MQIHGIYSNDKRRGLGILLKAKEYLRCIKAVKYKCDNRGIKAAEASDYYRAVLKAYFYENKDWWTWNQHEDLLLAFPPECDDFAVTFMETMATGEAKMHQLRHTKAALRKLYEIKNMQNRGLQFFVKHKAYKTCCNLLTSMPLAKRCNSEPELLDVLRLSQSRLGERLYKKHDNIKPNPKVKTLWKYIERMCWLRLSVLENTMPSFKLYRDYVLETWLNDTHPDWESWLAEKQFVSPQNLGVNVRSIILENTLQLVCVYAVLAAIEPIKSNHLQSNRTGPVLNKIVQKTEALQDIHRCGVPKLGADSPLLVRVDEALAFLQRNKYKQADILSSLLIG</sequence>
<organism evidence="1 2">
    <name type="scientific">Sphaeroforma arctica JP610</name>
    <dbReference type="NCBI Taxonomy" id="667725"/>
    <lineage>
        <taxon>Eukaryota</taxon>
        <taxon>Ichthyosporea</taxon>
        <taxon>Ichthyophonida</taxon>
        <taxon>Sphaeroforma</taxon>
    </lineage>
</organism>
<gene>
    <name evidence="1" type="ORF">SARC_07868</name>
</gene>
<name>A0A0L0FT32_9EUKA</name>
<evidence type="ECO:0000313" key="1">
    <source>
        <dbReference type="EMBL" id="KNC79741.1"/>
    </source>
</evidence>
<evidence type="ECO:0000313" key="2">
    <source>
        <dbReference type="Proteomes" id="UP000054560"/>
    </source>
</evidence>
<keyword evidence="2" id="KW-1185">Reference proteome</keyword>
<dbReference type="AlphaFoldDB" id="A0A0L0FT32"/>
<dbReference type="EMBL" id="KQ242252">
    <property type="protein sequence ID" value="KNC79741.1"/>
    <property type="molecule type" value="Genomic_DNA"/>
</dbReference>
<dbReference type="GeneID" id="25908372"/>
<reference evidence="1 2" key="1">
    <citation type="submission" date="2011-02" db="EMBL/GenBank/DDBJ databases">
        <title>The Genome Sequence of Sphaeroforma arctica JP610.</title>
        <authorList>
            <consortium name="The Broad Institute Genome Sequencing Platform"/>
            <person name="Russ C."/>
            <person name="Cuomo C."/>
            <person name="Young S.K."/>
            <person name="Zeng Q."/>
            <person name="Gargeya S."/>
            <person name="Alvarado L."/>
            <person name="Berlin A."/>
            <person name="Chapman S.B."/>
            <person name="Chen Z."/>
            <person name="Freedman E."/>
            <person name="Gellesch M."/>
            <person name="Goldberg J."/>
            <person name="Griggs A."/>
            <person name="Gujja S."/>
            <person name="Heilman E."/>
            <person name="Heiman D."/>
            <person name="Howarth C."/>
            <person name="Mehta T."/>
            <person name="Neiman D."/>
            <person name="Pearson M."/>
            <person name="Roberts A."/>
            <person name="Saif S."/>
            <person name="Shea T."/>
            <person name="Shenoy N."/>
            <person name="Sisk P."/>
            <person name="Stolte C."/>
            <person name="Sykes S."/>
            <person name="White J."/>
            <person name="Yandava C."/>
            <person name="Burger G."/>
            <person name="Gray M.W."/>
            <person name="Holland P.W.H."/>
            <person name="King N."/>
            <person name="Lang F.B.F."/>
            <person name="Roger A.J."/>
            <person name="Ruiz-Trillo I."/>
            <person name="Haas B."/>
            <person name="Nusbaum C."/>
            <person name="Birren B."/>
        </authorList>
    </citation>
    <scope>NUCLEOTIDE SEQUENCE [LARGE SCALE GENOMIC DNA]</scope>
    <source>
        <strain evidence="1 2">JP610</strain>
    </source>
</reference>
<proteinExistence type="predicted"/>